<proteinExistence type="inferred from homology"/>
<dbReference type="EMBL" id="JAINDJ010000008">
    <property type="protein sequence ID" value="KAG9439408.1"/>
    <property type="molecule type" value="Genomic_DNA"/>
</dbReference>
<dbReference type="GO" id="GO:0006869">
    <property type="term" value="P:lipid transport"/>
    <property type="evidence" value="ECO:0007669"/>
    <property type="project" value="InterPro"/>
</dbReference>
<keyword evidence="1" id="KW-0446">Lipid-binding</keyword>
<reference evidence="3 4" key="1">
    <citation type="submission" date="2021-07" db="EMBL/GenBank/DDBJ databases">
        <title>The Aristolochia fimbriata genome: insights into angiosperm evolution, floral development and chemical biosynthesis.</title>
        <authorList>
            <person name="Jiao Y."/>
        </authorList>
    </citation>
    <scope>NUCLEOTIDE SEQUENCE [LARGE SCALE GENOMIC DNA]</scope>
    <source>
        <strain evidence="3">IBCAS-2021</strain>
        <tissue evidence="3">Leaf</tissue>
    </source>
</reference>
<evidence type="ECO:0000259" key="2">
    <source>
        <dbReference type="SMART" id="SM00499"/>
    </source>
</evidence>
<sequence length="102" mass="10377">MAQVSHLTGAVSCGQVTAALTQCVPYLTGAVKTPQAACCAGIQTVKGQLGTTADRRQACDCIKTAAAGIKNLNDQAITALPGACNSPLPFAITRNMNCQSIP</sequence>
<keyword evidence="4" id="KW-1185">Reference proteome</keyword>
<dbReference type="PANTHER" id="PTHR33076">
    <property type="entry name" value="NON-SPECIFIC LIPID-TRANSFER PROTEIN 2-RELATED"/>
    <property type="match status" value="1"/>
</dbReference>
<organism evidence="3 4">
    <name type="scientific">Aristolochia fimbriata</name>
    <name type="common">White veined hardy Dutchman's pipe vine</name>
    <dbReference type="NCBI Taxonomy" id="158543"/>
    <lineage>
        <taxon>Eukaryota</taxon>
        <taxon>Viridiplantae</taxon>
        <taxon>Streptophyta</taxon>
        <taxon>Embryophyta</taxon>
        <taxon>Tracheophyta</taxon>
        <taxon>Spermatophyta</taxon>
        <taxon>Magnoliopsida</taxon>
        <taxon>Magnoliidae</taxon>
        <taxon>Piperales</taxon>
        <taxon>Aristolochiaceae</taxon>
        <taxon>Aristolochia</taxon>
    </lineage>
</organism>
<evidence type="ECO:0000313" key="3">
    <source>
        <dbReference type="EMBL" id="KAG9439408.1"/>
    </source>
</evidence>
<protein>
    <recommendedName>
        <fullName evidence="1">Non-specific lipid-transfer protein</fullName>
    </recommendedName>
</protein>
<dbReference type="InterPro" id="IPR036312">
    <property type="entry name" value="Bifun_inhib/LTP/seed_sf"/>
</dbReference>
<feature type="domain" description="Bifunctional inhibitor/plant lipid transfer protein/seed storage helical" evidence="2">
    <location>
        <begin position="13"/>
        <end position="98"/>
    </location>
</feature>
<dbReference type="InterPro" id="IPR000528">
    <property type="entry name" value="Plant_nsLTP"/>
</dbReference>
<dbReference type="GO" id="GO:0008289">
    <property type="term" value="F:lipid binding"/>
    <property type="evidence" value="ECO:0007669"/>
    <property type="project" value="UniProtKB-KW"/>
</dbReference>
<keyword evidence="1" id="KW-0813">Transport</keyword>
<comment type="caution">
    <text evidence="3">The sequence shown here is derived from an EMBL/GenBank/DDBJ whole genome shotgun (WGS) entry which is preliminary data.</text>
</comment>
<accession>A0AAV7DT20</accession>
<dbReference type="PRINTS" id="PR00382">
    <property type="entry name" value="LIPIDTRNSFER"/>
</dbReference>
<comment type="similarity">
    <text evidence="1">Belongs to the plant LTP family.</text>
</comment>
<dbReference type="CDD" id="cd01960">
    <property type="entry name" value="nsLTP1"/>
    <property type="match status" value="1"/>
</dbReference>
<evidence type="ECO:0000313" key="4">
    <source>
        <dbReference type="Proteomes" id="UP000825729"/>
    </source>
</evidence>
<dbReference type="Gene3D" id="1.10.110.10">
    <property type="entry name" value="Plant lipid-transfer and hydrophobic proteins"/>
    <property type="match status" value="1"/>
</dbReference>
<dbReference type="SMART" id="SM00499">
    <property type="entry name" value="AAI"/>
    <property type="match status" value="1"/>
</dbReference>
<evidence type="ECO:0000256" key="1">
    <source>
        <dbReference type="RuleBase" id="RU000628"/>
    </source>
</evidence>
<dbReference type="AlphaFoldDB" id="A0AAV7DT20"/>
<dbReference type="InterPro" id="IPR016140">
    <property type="entry name" value="Bifunc_inhib/LTP/seed_store"/>
</dbReference>
<dbReference type="Pfam" id="PF00234">
    <property type="entry name" value="Tryp_alpha_amyl"/>
    <property type="match status" value="1"/>
</dbReference>
<dbReference type="Proteomes" id="UP000825729">
    <property type="component" value="Unassembled WGS sequence"/>
</dbReference>
<gene>
    <name evidence="3" type="ORF">H6P81_019573</name>
</gene>
<dbReference type="SUPFAM" id="SSF47699">
    <property type="entry name" value="Bifunctional inhibitor/lipid-transfer protein/seed storage 2S albumin"/>
    <property type="match status" value="1"/>
</dbReference>
<comment type="function">
    <text evidence="1">Plant non-specific lipid-transfer proteins transfer phospholipids as well as galactolipids across membranes. May play a role in wax or cutin deposition in the cell walls of expanding epidermal cells and certain secretory tissues.</text>
</comment>
<name>A0AAV7DT20_ARIFI</name>